<evidence type="ECO:0000313" key="16">
    <source>
        <dbReference type="Proteomes" id="UP001589590"/>
    </source>
</evidence>
<keyword evidence="3 9" id="KW-0436">Ligase</keyword>
<keyword evidence="6 9" id="KW-0648">Protein biosynthesis</keyword>
<dbReference type="Pfam" id="PF09334">
    <property type="entry name" value="tRNA-synt_1g"/>
    <property type="match status" value="1"/>
</dbReference>
<reference evidence="15 16" key="1">
    <citation type="submission" date="2024-09" db="EMBL/GenBank/DDBJ databases">
        <authorList>
            <person name="Sun Q."/>
            <person name="Mori K."/>
        </authorList>
    </citation>
    <scope>NUCLEOTIDE SEQUENCE [LARGE SCALE GENOMIC DNA]</scope>
    <source>
        <strain evidence="15 16">CECT 8300</strain>
    </source>
</reference>
<evidence type="ECO:0000313" key="15">
    <source>
        <dbReference type="EMBL" id="MFB9103320.1"/>
    </source>
</evidence>
<evidence type="ECO:0000256" key="2">
    <source>
        <dbReference type="ARBA" id="ARBA00022490"/>
    </source>
</evidence>
<feature type="short sequence motif" description="'KMSKS' region" evidence="9">
    <location>
        <begin position="793"/>
        <end position="797"/>
    </location>
</feature>
<dbReference type="Proteomes" id="UP001589590">
    <property type="component" value="Unassembled WGS sequence"/>
</dbReference>
<gene>
    <name evidence="9" type="primary">leuS</name>
    <name evidence="15" type="ORF">ACFFU1_00310</name>
</gene>
<evidence type="ECO:0000256" key="8">
    <source>
        <dbReference type="ARBA" id="ARBA00047469"/>
    </source>
</evidence>
<keyword evidence="2 9" id="KW-0963">Cytoplasm</keyword>
<feature type="domain" description="Aminoacyl-tRNA synthetase class Ia" evidence="11">
    <location>
        <begin position="792"/>
        <end position="819"/>
    </location>
</feature>
<feature type="domain" description="Leucyl-tRNA synthetase editing" evidence="14">
    <location>
        <begin position="277"/>
        <end position="455"/>
    </location>
</feature>
<sequence>MIYDFNKIEEKWQKYWATNQTFKAENQSEKPKYYVLDMFPYPSGAGLHVGHPLGYIASDIYARYKRHQGFNVLHPQGYDSFGLPAEQYAIQTGQHPAITTAENIKTYRRQLDQIGFSFDWSREVRTSDPQYYKWTQWIFIQLFNSWYNNDTNKAEDISTLENIFATAGNTNVNAVCDDNIAPFTAEAWQGFSSEDKQKVLLQYRLTYLAETEVNWCPALGTVLANDEIVNGVSERGGHPVLRKKMTQWSMRISAYAERLLQGLETIDWTDSLKESQRNWIGKSVGASVTFNVKDSDAVIDVFTTRPDTIFGVSFMTLAPEHELVAKLTTPEQKAEVEAYILATAKRSERDRMADVKTISGAFTGAYAEHPFTKEPIPVWIGDYVLAGYGTGAVMSVPCGDERDYAFAKHFNIPIINIFDSADISEAAFTDKEKTVIGNSDFLNGMNYKKATKRAIFELEKIGQGEGKTNYRLRDAVFSRQRYWGEPFPVYYVKGMPQMIDAAHLPIKLPEVEKYLPTETGEPPLGNATVWAWDRLKAEVVSNDLIDHINIFPLELNTMPGWAGSSWYFNRYMDSTNTEKFASKEAMDYWKDVDLYIGGSEHATGHLLYSRFWQKFLFDKGVVPVDEFAKKLINQGMILGTSAFVYGLVNYGTSGVGKDDSGAKLSKVFVSEKYVSAFNQLFIDNKRGNDNLALFFTRNGVELDNLNVQNEILEKLREKLFEVVSENISEISVGIDSFGRRNVDVSLVNSSEEIDIDGLRNWRSEFKEAIFIGDKGEIIEGDNDVYKVGREVEKMSKSKYNVVNPDNIVSDYGADSLRLYEMFLGPLEQYKPWNTAGITGVHNFLKKLWKLYVDDNGLKVSEAAATKDNLKTLHKTIKKVQEDIENFSFNTSVSTFMIAVNELTTQKCTSKAVLEPLLVLLSPYAPHVAEHLFASIQFNKILKPEEVEGLPKEFKGVSTAAFPEFDASHLVESSKNYPISFNGKMRFTLELPMDMSKDEIEKTVLAHEKTQEQLAGRTPKKVIVVPGKIVNIVG</sequence>
<protein>
    <recommendedName>
        <fullName evidence="9">Leucine--tRNA ligase</fullName>
        <ecNumber evidence="9">6.1.1.4</ecNumber>
    </recommendedName>
    <alternativeName>
        <fullName evidence="9">Leucyl-tRNA synthetase</fullName>
        <shortName evidence="9">LeuRS</shortName>
    </alternativeName>
</protein>
<evidence type="ECO:0000256" key="1">
    <source>
        <dbReference type="ARBA" id="ARBA00005594"/>
    </source>
</evidence>
<dbReference type="Gene3D" id="3.40.50.620">
    <property type="entry name" value="HUPs"/>
    <property type="match status" value="3"/>
</dbReference>
<name>A0ABV5GUL1_9FLAO</name>
<dbReference type="Gene3D" id="3.90.740.10">
    <property type="entry name" value="Valyl/Leucyl/Isoleucyl-tRNA synthetase, editing domain"/>
    <property type="match status" value="1"/>
</dbReference>
<dbReference type="SUPFAM" id="SSF50677">
    <property type="entry name" value="ValRS/IleRS/LeuRS editing domain"/>
    <property type="match status" value="1"/>
</dbReference>
<comment type="subcellular location">
    <subcellularLocation>
        <location evidence="9">Cytoplasm</location>
    </subcellularLocation>
</comment>
<dbReference type="InterPro" id="IPR002302">
    <property type="entry name" value="Leu-tRNA-ligase"/>
</dbReference>
<dbReference type="PRINTS" id="PR00985">
    <property type="entry name" value="TRNASYNTHLEU"/>
</dbReference>
<feature type="domain" description="Methionyl/Leucyl tRNA synthetase" evidence="13">
    <location>
        <begin position="38"/>
        <end position="144"/>
    </location>
</feature>
<organism evidence="15 16">
    <name type="scientific">Algibacter miyuki</name>
    <dbReference type="NCBI Taxonomy" id="1306933"/>
    <lineage>
        <taxon>Bacteria</taxon>
        <taxon>Pseudomonadati</taxon>
        <taxon>Bacteroidota</taxon>
        <taxon>Flavobacteriia</taxon>
        <taxon>Flavobacteriales</taxon>
        <taxon>Flavobacteriaceae</taxon>
        <taxon>Algibacter</taxon>
    </lineage>
</organism>
<dbReference type="PANTHER" id="PTHR43740">
    <property type="entry name" value="LEUCYL-TRNA SYNTHETASE"/>
    <property type="match status" value="1"/>
</dbReference>
<evidence type="ECO:0000259" key="13">
    <source>
        <dbReference type="Pfam" id="PF09334"/>
    </source>
</evidence>
<dbReference type="RefSeq" id="WP_290268765.1">
    <property type="nucleotide sequence ID" value="NZ_JAUFQP010000007.1"/>
</dbReference>
<accession>A0ABV5GUL1</accession>
<dbReference type="InterPro" id="IPR014729">
    <property type="entry name" value="Rossmann-like_a/b/a_fold"/>
</dbReference>
<dbReference type="SUPFAM" id="SSF47323">
    <property type="entry name" value="Anticodon-binding domain of a subclass of class I aminoacyl-tRNA synthetases"/>
    <property type="match status" value="1"/>
</dbReference>
<dbReference type="EMBL" id="JBHMFA010000001">
    <property type="protein sequence ID" value="MFB9103320.1"/>
    <property type="molecule type" value="Genomic_DNA"/>
</dbReference>
<dbReference type="InterPro" id="IPR025709">
    <property type="entry name" value="Leu_tRNA-synth_edit"/>
</dbReference>
<dbReference type="InterPro" id="IPR013155">
    <property type="entry name" value="M/V/L/I-tRNA-synth_anticd-bd"/>
</dbReference>
<dbReference type="InterPro" id="IPR009080">
    <property type="entry name" value="tRNAsynth_Ia_anticodon-bd"/>
</dbReference>
<dbReference type="CDD" id="cd07958">
    <property type="entry name" value="Anticodon_Ia_Leu_BEm"/>
    <property type="match status" value="1"/>
</dbReference>
<keyword evidence="16" id="KW-1185">Reference proteome</keyword>
<evidence type="ECO:0000256" key="7">
    <source>
        <dbReference type="ARBA" id="ARBA00023146"/>
    </source>
</evidence>
<dbReference type="GO" id="GO:0004823">
    <property type="term" value="F:leucine-tRNA ligase activity"/>
    <property type="evidence" value="ECO:0007669"/>
    <property type="project" value="UniProtKB-EC"/>
</dbReference>
<keyword evidence="7 9" id="KW-0030">Aminoacyl-tRNA synthetase</keyword>
<dbReference type="SUPFAM" id="SSF52374">
    <property type="entry name" value="Nucleotidylyl transferase"/>
    <property type="match status" value="1"/>
</dbReference>
<comment type="caution">
    <text evidence="15">The sequence shown here is derived from an EMBL/GenBank/DDBJ whole genome shotgun (WGS) entry which is preliminary data.</text>
</comment>
<dbReference type="InterPro" id="IPR009008">
    <property type="entry name" value="Val/Leu/Ile-tRNA-synth_edit"/>
</dbReference>
<dbReference type="HAMAP" id="MF_00049_B">
    <property type="entry name" value="Leu_tRNA_synth_B"/>
    <property type="match status" value="1"/>
</dbReference>
<evidence type="ECO:0000256" key="9">
    <source>
        <dbReference type="HAMAP-Rule" id="MF_00049"/>
    </source>
</evidence>
<dbReference type="EC" id="6.1.1.4" evidence="9"/>
<evidence type="ECO:0000256" key="10">
    <source>
        <dbReference type="RuleBase" id="RU363035"/>
    </source>
</evidence>
<evidence type="ECO:0000259" key="14">
    <source>
        <dbReference type="Pfam" id="PF13603"/>
    </source>
</evidence>
<comment type="caution">
    <text evidence="9">Lacks conserved residue(s) required for the propagation of feature annotation.</text>
</comment>
<dbReference type="InterPro" id="IPR002300">
    <property type="entry name" value="aa-tRNA-synth_Ia"/>
</dbReference>
<dbReference type="Pfam" id="PF00133">
    <property type="entry name" value="tRNA-synt_1"/>
    <property type="match status" value="1"/>
</dbReference>
<evidence type="ECO:0000256" key="4">
    <source>
        <dbReference type="ARBA" id="ARBA00022741"/>
    </source>
</evidence>
<dbReference type="InterPro" id="IPR015413">
    <property type="entry name" value="Methionyl/Leucyl_tRNA_Synth"/>
</dbReference>
<evidence type="ECO:0000259" key="12">
    <source>
        <dbReference type="Pfam" id="PF08264"/>
    </source>
</evidence>
<evidence type="ECO:0000259" key="11">
    <source>
        <dbReference type="Pfam" id="PF00133"/>
    </source>
</evidence>
<evidence type="ECO:0000256" key="6">
    <source>
        <dbReference type="ARBA" id="ARBA00022917"/>
    </source>
</evidence>
<dbReference type="Pfam" id="PF08264">
    <property type="entry name" value="Anticodon_1"/>
    <property type="match status" value="1"/>
</dbReference>
<proteinExistence type="inferred from homology"/>
<feature type="binding site" evidence="9">
    <location>
        <position position="796"/>
    </location>
    <ligand>
        <name>ATP</name>
        <dbReference type="ChEBI" id="CHEBI:30616"/>
    </ligand>
</feature>
<keyword evidence="4 9" id="KW-0547">Nucleotide-binding</keyword>
<dbReference type="PANTHER" id="PTHR43740:SF2">
    <property type="entry name" value="LEUCINE--TRNA LIGASE, MITOCHONDRIAL"/>
    <property type="match status" value="1"/>
</dbReference>
<dbReference type="Pfam" id="PF13603">
    <property type="entry name" value="tRNA-synt_1_2"/>
    <property type="match status" value="1"/>
</dbReference>
<keyword evidence="5 9" id="KW-0067">ATP-binding</keyword>
<dbReference type="PROSITE" id="PS00178">
    <property type="entry name" value="AA_TRNA_LIGASE_I"/>
    <property type="match status" value="1"/>
</dbReference>
<evidence type="ECO:0000256" key="3">
    <source>
        <dbReference type="ARBA" id="ARBA00022598"/>
    </source>
</evidence>
<comment type="catalytic activity">
    <reaction evidence="8 9">
        <text>tRNA(Leu) + L-leucine + ATP = L-leucyl-tRNA(Leu) + AMP + diphosphate</text>
        <dbReference type="Rhea" id="RHEA:11688"/>
        <dbReference type="Rhea" id="RHEA-COMP:9613"/>
        <dbReference type="Rhea" id="RHEA-COMP:9622"/>
        <dbReference type="ChEBI" id="CHEBI:30616"/>
        <dbReference type="ChEBI" id="CHEBI:33019"/>
        <dbReference type="ChEBI" id="CHEBI:57427"/>
        <dbReference type="ChEBI" id="CHEBI:78442"/>
        <dbReference type="ChEBI" id="CHEBI:78494"/>
        <dbReference type="ChEBI" id="CHEBI:456215"/>
        <dbReference type="EC" id="6.1.1.4"/>
    </reaction>
</comment>
<dbReference type="InterPro" id="IPR001412">
    <property type="entry name" value="aa-tRNA-synth_I_CS"/>
</dbReference>
<dbReference type="Gene3D" id="1.10.730.10">
    <property type="entry name" value="Isoleucyl-tRNA Synthetase, Domain 1"/>
    <property type="match status" value="1"/>
</dbReference>
<evidence type="ECO:0000256" key="5">
    <source>
        <dbReference type="ARBA" id="ARBA00022840"/>
    </source>
</evidence>
<comment type="similarity">
    <text evidence="1 9 10">Belongs to the class-I aminoacyl-tRNA synthetase family.</text>
</comment>
<feature type="domain" description="Methionyl/Valyl/Leucyl/Isoleucyl-tRNA synthetase anticodon-binding" evidence="12">
    <location>
        <begin position="869"/>
        <end position="996"/>
    </location>
</feature>